<evidence type="ECO:0000313" key="1">
    <source>
        <dbReference type="EMBL" id="WWD21749.1"/>
    </source>
</evidence>
<evidence type="ECO:0000313" key="2">
    <source>
        <dbReference type="Proteomes" id="UP000322225"/>
    </source>
</evidence>
<organism evidence="1 2">
    <name type="scientific">Kwoniella shandongensis</name>
    <dbReference type="NCBI Taxonomy" id="1734106"/>
    <lineage>
        <taxon>Eukaryota</taxon>
        <taxon>Fungi</taxon>
        <taxon>Dikarya</taxon>
        <taxon>Basidiomycota</taxon>
        <taxon>Agaricomycotina</taxon>
        <taxon>Tremellomycetes</taxon>
        <taxon>Tremellales</taxon>
        <taxon>Cryptococcaceae</taxon>
        <taxon>Kwoniella</taxon>
    </lineage>
</organism>
<reference evidence="1" key="2">
    <citation type="submission" date="2024-01" db="EMBL/GenBank/DDBJ databases">
        <title>Comparative genomics of Cryptococcus and Kwoniella reveals pathogenesis evolution and contrasting modes of karyotype evolution via chromosome fusion or intercentromeric recombination.</title>
        <authorList>
            <person name="Coelho M.A."/>
            <person name="David-Palma M."/>
            <person name="Shea T."/>
            <person name="Bowers K."/>
            <person name="McGinley-Smith S."/>
            <person name="Mohammad A.W."/>
            <person name="Gnirke A."/>
            <person name="Yurkov A.M."/>
            <person name="Nowrousian M."/>
            <person name="Sun S."/>
            <person name="Cuomo C.A."/>
            <person name="Heitman J."/>
        </authorList>
    </citation>
    <scope>NUCLEOTIDE SEQUENCE</scope>
    <source>
        <strain evidence="1">CBS 12478</strain>
    </source>
</reference>
<name>A0A5M6BYD8_9TREE</name>
<dbReference type="AlphaFoldDB" id="A0A5M6BYD8"/>
<proteinExistence type="predicted"/>
<gene>
    <name evidence="1" type="ORF">CI109_106236</name>
</gene>
<dbReference type="Proteomes" id="UP000322225">
    <property type="component" value="Chromosome 11"/>
</dbReference>
<dbReference type="RefSeq" id="XP_031860796.1">
    <property type="nucleotide sequence ID" value="XM_032004997.1"/>
</dbReference>
<accession>A0A5M6BYD8</accession>
<dbReference type="GeneID" id="43589138"/>
<keyword evidence="2" id="KW-1185">Reference proteome</keyword>
<sequence>MAATKSAYQGPNHLPIELKWHIFSSMYKQDRIRALLNLSRCSKGMNLAYTPLLDAMIYDDVVVNERTAGKLIYGLNWKQPESPGHKRKLASLNKIKKLRVWDYGGARVIARAFGYSLSSDLVASTNKQRKVRPVFENVTTLVLHNQFLNESLYLGPNDVETAIREGFRPSTVCITFGRPQEWRSGRSGQRSGLVQERHFPSISQQEKEKMFRRLMSGWNMDQITWHLGINMCVIQPCFKAKNLRIYCDPLRRKSSLSDTITRVYNLISPMFYHHTNTAADRGLPGKIEYYNQTWPADLLQAPVKLTDLIDKKIKTLTNKNVKEDIMKIWHGIDFIDQPSRLQDACQGCGRW</sequence>
<protein>
    <submittedName>
        <fullName evidence="1">Uncharacterized protein</fullName>
    </submittedName>
</protein>
<reference evidence="1" key="1">
    <citation type="submission" date="2017-08" db="EMBL/GenBank/DDBJ databases">
        <authorList>
            <person name="Cuomo C."/>
            <person name="Billmyre B."/>
            <person name="Heitman J."/>
        </authorList>
    </citation>
    <scope>NUCLEOTIDE SEQUENCE</scope>
    <source>
        <strain evidence="1">CBS 12478</strain>
    </source>
</reference>
<dbReference type="EMBL" id="CP144061">
    <property type="protein sequence ID" value="WWD21749.1"/>
    <property type="molecule type" value="Genomic_DNA"/>
</dbReference>
<dbReference type="KEGG" id="ksn:43589138"/>